<keyword evidence="1" id="KW-1133">Transmembrane helix</keyword>
<dbReference type="PANTHER" id="PTHR46312">
    <property type="entry name" value="NACHT DOMAIN-CONTAINING PROTEIN"/>
    <property type="match status" value="1"/>
</dbReference>
<sequence length="926" mass="106146">MLWICLSPNDGQNFDRCTSPHEMASYKTLFQEKKNQNWLKASVAVDITRKGLIPFVTTVVRDIGRKLRHSPQLMMSDAELSECIDALKMLLKDNKYLASEPAAMDALTKLTLLENDKLRVSTDDLANVLSHAISTISEILKTEKNILQQHIQTLADEAVQSIAQARKEDNLELYSLKSTALKHDLQKHYLERCTSLDLGPMFDLNTPNLVEVYMPPKLSKSTVFKDSSDSSIGVNRNIVLTEIKELDEVFRNTGEQAKHIYITAKAGVGKSSFCKFIVRLWCAFQMNNREEIESLKSRGRGTYMNSCEELKNVQYVFYARLIDWRSRLCEMDDIVFYQKLHSKRTNVCVEIEHMDDKNIRLLIKQAFTLLVGDSEPSNDIEELFRFIDQKGLHHLFGSPCVALHLLSLWYEGHSLGENKCNVYCNVLEMMFANVLQRNPHVHGYFAEDHQQPDIIKCLQTRHHCVRFKEYIRNIGKMAFESLFNVKTLEAQIEGNLSQSSRETEELGLLTGLLTKTQLHSSTVNSRHEYSFFHKTYQEMLSCLYIASMPYDSEEHECLVKTIKSSDQTLSFDMILFLCGMHGTCAQDMFEIYCDLQTTMLCRRREIEPSAVNLFHENCLSIMKEMEANHTAEAKKSALKSHMYSENVEVFGTGCLTAIQMRPSETFFDHFHTNEEVVKATECVVNDYAHHGLKLLSFAWEEYIINLKKINKNGSDNPNGHPTIINLDSVSKVHQHNNQATVCFRRCSTGRNLPNHHGFNTKLVQIIIIEILLKGGTDTCAAIIAVDDDTADVLLVVVVTNSTQQYLKHISCIFDDVESSDIQIGGLFDIFRTGRASLFFFRFPILLSRLIRRIATITLPVFSVSSAAFFKFMKRFIQVECMLEKEENIIQSRILRFYLEISDGKINLPMTVLIDKKYFYVEKDINA</sequence>
<evidence type="ECO:0000313" key="3">
    <source>
        <dbReference type="Proteomes" id="UP001164746"/>
    </source>
</evidence>
<keyword evidence="3" id="KW-1185">Reference proteome</keyword>
<reference evidence="2" key="1">
    <citation type="submission" date="2022-11" db="EMBL/GenBank/DDBJ databases">
        <title>Centuries of genome instability and evolution in soft-shell clam transmissible cancer (bioRxiv).</title>
        <authorList>
            <person name="Hart S.F.M."/>
            <person name="Yonemitsu M.A."/>
            <person name="Giersch R.M."/>
            <person name="Beal B.F."/>
            <person name="Arriagada G."/>
            <person name="Davis B.W."/>
            <person name="Ostrander E.A."/>
            <person name="Goff S.P."/>
            <person name="Metzger M.J."/>
        </authorList>
    </citation>
    <scope>NUCLEOTIDE SEQUENCE</scope>
    <source>
        <strain evidence="2">MELC-2E11</strain>
        <tissue evidence="2">Siphon/mantle</tissue>
    </source>
</reference>
<protein>
    <recommendedName>
        <fullName evidence="4">DZIP3-like HEPN domain-containing protein</fullName>
    </recommendedName>
</protein>
<dbReference type="InterPro" id="IPR027417">
    <property type="entry name" value="P-loop_NTPase"/>
</dbReference>
<dbReference type="Gene3D" id="3.40.50.300">
    <property type="entry name" value="P-loop containing nucleotide triphosphate hydrolases"/>
    <property type="match status" value="1"/>
</dbReference>
<gene>
    <name evidence="2" type="ORF">MAR_002215</name>
</gene>
<evidence type="ECO:0000313" key="2">
    <source>
        <dbReference type="EMBL" id="WAR20377.1"/>
    </source>
</evidence>
<organism evidence="2 3">
    <name type="scientific">Mya arenaria</name>
    <name type="common">Soft-shell clam</name>
    <dbReference type="NCBI Taxonomy" id="6604"/>
    <lineage>
        <taxon>Eukaryota</taxon>
        <taxon>Metazoa</taxon>
        <taxon>Spiralia</taxon>
        <taxon>Lophotrochozoa</taxon>
        <taxon>Mollusca</taxon>
        <taxon>Bivalvia</taxon>
        <taxon>Autobranchia</taxon>
        <taxon>Heteroconchia</taxon>
        <taxon>Euheterodonta</taxon>
        <taxon>Imparidentia</taxon>
        <taxon>Neoheterodontei</taxon>
        <taxon>Myida</taxon>
        <taxon>Myoidea</taxon>
        <taxon>Myidae</taxon>
        <taxon>Mya</taxon>
    </lineage>
</organism>
<feature type="transmembrane region" description="Helical" evidence="1">
    <location>
        <begin position="849"/>
        <end position="869"/>
    </location>
</feature>
<dbReference type="PANTHER" id="PTHR46312:SF2">
    <property type="entry name" value="NUCLEOTIDE-BINDING OLIGOMERIZATION DOMAIN-CONTAINING PROTEIN 2-LIKE"/>
    <property type="match status" value="1"/>
</dbReference>
<accession>A0ABY7FE25</accession>
<dbReference type="Proteomes" id="UP001164746">
    <property type="component" value="Chromosome 11"/>
</dbReference>
<evidence type="ECO:0008006" key="4">
    <source>
        <dbReference type="Google" id="ProtNLM"/>
    </source>
</evidence>
<proteinExistence type="predicted"/>
<keyword evidence="1" id="KW-0472">Membrane</keyword>
<keyword evidence="1" id="KW-0812">Transmembrane</keyword>
<dbReference type="EMBL" id="CP111022">
    <property type="protein sequence ID" value="WAR20377.1"/>
    <property type="molecule type" value="Genomic_DNA"/>
</dbReference>
<evidence type="ECO:0000256" key="1">
    <source>
        <dbReference type="SAM" id="Phobius"/>
    </source>
</evidence>
<name>A0ABY7FE25_MYAAR</name>